<accession>A0A9P0YVB7</accession>
<dbReference type="OrthoDB" id="21449at2759"/>
<reference evidence="5" key="1">
    <citation type="submission" date="2022-07" db="EMBL/GenBank/DDBJ databases">
        <authorList>
            <person name="Macas J."/>
            <person name="Novak P."/>
            <person name="Neumann P."/>
        </authorList>
    </citation>
    <scope>NUCLEOTIDE SEQUENCE</scope>
</reference>
<keyword evidence="6" id="KW-1185">Reference proteome</keyword>
<dbReference type="PANTHER" id="PTHR22881">
    <property type="entry name" value="BROMODOMAIN CONTAINING PROTEIN"/>
    <property type="match status" value="1"/>
</dbReference>
<dbReference type="Gene3D" id="1.20.920.10">
    <property type="entry name" value="Bromodomain-like"/>
    <property type="match status" value="1"/>
</dbReference>
<dbReference type="InterPro" id="IPR051831">
    <property type="entry name" value="Bromodomain_contain_prot"/>
</dbReference>
<evidence type="ECO:0000259" key="4">
    <source>
        <dbReference type="PROSITE" id="PS50014"/>
    </source>
</evidence>
<dbReference type="InterPro" id="IPR001487">
    <property type="entry name" value="Bromodomain"/>
</dbReference>
<protein>
    <recommendedName>
        <fullName evidence="4">Bromo domain-containing protein</fullName>
    </recommendedName>
</protein>
<feature type="domain" description="Bromo" evidence="4">
    <location>
        <begin position="109"/>
        <end position="179"/>
    </location>
</feature>
<evidence type="ECO:0000256" key="3">
    <source>
        <dbReference type="SAM" id="MobiDB-lite"/>
    </source>
</evidence>
<evidence type="ECO:0000256" key="1">
    <source>
        <dbReference type="ARBA" id="ARBA00023117"/>
    </source>
</evidence>
<feature type="compositionally biased region" description="Basic and acidic residues" evidence="3">
    <location>
        <begin position="386"/>
        <end position="399"/>
    </location>
</feature>
<evidence type="ECO:0000313" key="6">
    <source>
        <dbReference type="Proteomes" id="UP001152484"/>
    </source>
</evidence>
<dbReference type="PANTHER" id="PTHR22881:SF26">
    <property type="entry name" value="BROMODOMAIN CONTAINING PROTEIN, EXPRESSED"/>
    <property type="match status" value="1"/>
</dbReference>
<dbReference type="SMART" id="SM00297">
    <property type="entry name" value="BROMO"/>
    <property type="match status" value="1"/>
</dbReference>
<sequence>MRKDGECKSQKRRNSLRLLALNVNKDNQERKRFASEEADEKEESKGEKSSLPSQARARGKRKFPHLAAKQVSEQDRSKVQKHEKSSTNTGVQTKLPEKCVLELILDILQRRDAYEIFAEPVDPDEVANYNDIIKEPMDFGTMRAKLHEGMYQNLEQFEHDAFLIPENAMHFNSSSTIYFRQARCIHDLAKKVFHVIRTDPENLEIEFAGSRRRSMRKMQNEIKEPKPSPQKDAKVDNVSNNTLFCFGAPSTLVGSDKESQLFAQTNNKDRVCFQGRNNDDSRRSTYITWKSSLVNECPKTTILPKELNMNYKESLMRFVEDLGPTAKRIAAMRLQALHLYNNPSFQSPSYQVPTSYAKFKLPSFLDMNSVAATSNPQIGLHTFTNETKDTTKDTSRAKMDSNQLEDSEKPTRSMLQYKRNRKASEATYKSGSSKLSEKQLGSPSPIANPSVDLNSSPMENISRSIKSSGDEQLQKAGGSSVIVDTSKTNDRHKRPIVLALKCPKVPTELKMGNEGNNVNPRNKKYILSTPSGNADGLISEAQMTAPAALPPKPLLESRFTFDLEFFRARLNQMNSKAKKDFGQQSL</sequence>
<comment type="caution">
    <text evidence="5">The sequence shown here is derived from an EMBL/GenBank/DDBJ whole genome shotgun (WGS) entry which is preliminary data.</text>
</comment>
<dbReference type="InterPro" id="IPR036427">
    <property type="entry name" value="Bromodomain-like_sf"/>
</dbReference>
<keyword evidence="1 2" id="KW-0103">Bromodomain</keyword>
<dbReference type="Proteomes" id="UP001152484">
    <property type="component" value="Unassembled WGS sequence"/>
</dbReference>
<organism evidence="5 6">
    <name type="scientific">Cuscuta europaea</name>
    <name type="common">European dodder</name>
    <dbReference type="NCBI Taxonomy" id="41803"/>
    <lineage>
        <taxon>Eukaryota</taxon>
        <taxon>Viridiplantae</taxon>
        <taxon>Streptophyta</taxon>
        <taxon>Embryophyta</taxon>
        <taxon>Tracheophyta</taxon>
        <taxon>Spermatophyta</taxon>
        <taxon>Magnoliopsida</taxon>
        <taxon>eudicotyledons</taxon>
        <taxon>Gunneridae</taxon>
        <taxon>Pentapetalae</taxon>
        <taxon>asterids</taxon>
        <taxon>lamiids</taxon>
        <taxon>Solanales</taxon>
        <taxon>Convolvulaceae</taxon>
        <taxon>Cuscuteae</taxon>
        <taxon>Cuscuta</taxon>
        <taxon>Cuscuta subgen. Cuscuta</taxon>
    </lineage>
</organism>
<name>A0A9P0YVB7_CUSEU</name>
<proteinExistence type="predicted"/>
<feature type="compositionally biased region" description="Basic and acidic residues" evidence="3">
    <location>
        <begin position="72"/>
        <end position="85"/>
    </location>
</feature>
<evidence type="ECO:0000256" key="2">
    <source>
        <dbReference type="PROSITE-ProRule" id="PRU00035"/>
    </source>
</evidence>
<dbReference type="EMBL" id="CAMAPE010000010">
    <property type="protein sequence ID" value="CAH9078249.1"/>
    <property type="molecule type" value="Genomic_DNA"/>
</dbReference>
<feature type="compositionally biased region" description="Polar residues" evidence="3">
    <location>
        <begin position="427"/>
        <end position="467"/>
    </location>
</feature>
<feature type="region of interest" description="Disordered" evidence="3">
    <location>
        <begin position="381"/>
        <end position="480"/>
    </location>
</feature>
<feature type="compositionally biased region" description="Basic and acidic residues" evidence="3">
    <location>
        <begin position="26"/>
        <end position="35"/>
    </location>
</feature>
<gene>
    <name evidence="5" type="ORF">CEURO_LOCUS6634</name>
</gene>
<dbReference type="AlphaFoldDB" id="A0A9P0YVB7"/>
<dbReference type="SUPFAM" id="SSF47370">
    <property type="entry name" value="Bromodomain"/>
    <property type="match status" value="1"/>
</dbReference>
<evidence type="ECO:0000313" key="5">
    <source>
        <dbReference type="EMBL" id="CAH9078249.1"/>
    </source>
</evidence>
<dbReference type="PRINTS" id="PR00503">
    <property type="entry name" value="BROMODOMAIN"/>
</dbReference>
<dbReference type="PROSITE" id="PS50014">
    <property type="entry name" value="BROMODOMAIN_2"/>
    <property type="match status" value="1"/>
</dbReference>
<feature type="region of interest" description="Disordered" evidence="3">
    <location>
        <begin position="1"/>
        <end position="91"/>
    </location>
</feature>
<dbReference type="Pfam" id="PF00439">
    <property type="entry name" value="Bromodomain"/>
    <property type="match status" value="1"/>
</dbReference>